<dbReference type="Proteomes" id="UP001056120">
    <property type="component" value="Linkage Group LG22"/>
</dbReference>
<sequence>MNRTLIVLDDIVEQTHQLRLLGKDIDSRIEGVLIRSYMSLPNTAAKELFLHIAYCFKRWGENNVHQESPKFPLERSRVWLGSDSYNILRKGMGSKWVYGLALDMKMLTGYNFTLKLMEVGRLTPDWFRILVGDTIDYTEVRGWRKTGRLKQVNDPSFTELKIVRCIINGPELGQIISGTRSELIDEEMEEIYEKQYDSGYETVGHFVSTFDEITMEESDPYSHEQKDSEGMSKTFVSDEIRDSTSPPQGERLKSVVTHEVIGEAKKKIVLAVNLSNQNKRQEMMNALSALQGIEFVSFDETEGKVTVIGVVDPRAVLKGVIKIADTQIISFGPASERSGFETGKDDKPPHESEKEDEAYEGKTIRKKKSVCSVM</sequence>
<accession>A0ACB9BSN7</accession>
<name>A0ACB9BSN7_9ASTR</name>
<dbReference type="EMBL" id="CM042039">
    <property type="protein sequence ID" value="KAI3725015.1"/>
    <property type="molecule type" value="Genomic_DNA"/>
</dbReference>
<organism evidence="1 2">
    <name type="scientific">Smallanthus sonchifolius</name>
    <dbReference type="NCBI Taxonomy" id="185202"/>
    <lineage>
        <taxon>Eukaryota</taxon>
        <taxon>Viridiplantae</taxon>
        <taxon>Streptophyta</taxon>
        <taxon>Embryophyta</taxon>
        <taxon>Tracheophyta</taxon>
        <taxon>Spermatophyta</taxon>
        <taxon>Magnoliopsida</taxon>
        <taxon>eudicotyledons</taxon>
        <taxon>Gunneridae</taxon>
        <taxon>Pentapetalae</taxon>
        <taxon>asterids</taxon>
        <taxon>campanulids</taxon>
        <taxon>Asterales</taxon>
        <taxon>Asteraceae</taxon>
        <taxon>Asteroideae</taxon>
        <taxon>Heliantheae alliance</taxon>
        <taxon>Millerieae</taxon>
        <taxon>Smallanthus</taxon>
    </lineage>
</organism>
<comment type="caution">
    <text evidence="1">The sequence shown here is derived from an EMBL/GenBank/DDBJ whole genome shotgun (WGS) entry which is preliminary data.</text>
</comment>
<evidence type="ECO:0000313" key="1">
    <source>
        <dbReference type="EMBL" id="KAI3725015.1"/>
    </source>
</evidence>
<keyword evidence="2" id="KW-1185">Reference proteome</keyword>
<reference evidence="2" key="1">
    <citation type="journal article" date="2022" name="Mol. Ecol. Resour.">
        <title>The genomes of chicory, endive, great burdock and yacon provide insights into Asteraceae palaeo-polyploidization history and plant inulin production.</title>
        <authorList>
            <person name="Fan W."/>
            <person name="Wang S."/>
            <person name="Wang H."/>
            <person name="Wang A."/>
            <person name="Jiang F."/>
            <person name="Liu H."/>
            <person name="Zhao H."/>
            <person name="Xu D."/>
            <person name="Zhang Y."/>
        </authorList>
    </citation>
    <scope>NUCLEOTIDE SEQUENCE [LARGE SCALE GENOMIC DNA]</scope>
    <source>
        <strain evidence="2">cv. Yunnan</strain>
    </source>
</reference>
<gene>
    <name evidence="1" type="ORF">L1987_64787</name>
</gene>
<proteinExistence type="predicted"/>
<reference evidence="1 2" key="2">
    <citation type="journal article" date="2022" name="Mol. Ecol. Resour.">
        <title>The genomes of chicory, endive, great burdock and yacon provide insights into Asteraceae paleo-polyploidization history and plant inulin production.</title>
        <authorList>
            <person name="Fan W."/>
            <person name="Wang S."/>
            <person name="Wang H."/>
            <person name="Wang A."/>
            <person name="Jiang F."/>
            <person name="Liu H."/>
            <person name="Zhao H."/>
            <person name="Xu D."/>
            <person name="Zhang Y."/>
        </authorList>
    </citation>
    <scope>NUCLEOTIDE SEQUENCE [LARGE SCALE GENOMIC DNA]</scope>
    <source>
        <strain evidence="2">cv. Yunnan</strain>
        <tissue evidence="1">Leaves</tissue>
    </source>
</reference>
<evidence type="ECO:0000313" key="2">
    <source>
        <dbReference type="Proteomes" id="UP001056120"/>
    </source>
</evidence>
<protein>
    <submittedName>
        <fullName evidence="1">Uncharacterized protein</fullName>
    </submittedName>
</protein>